<keyword evidence="4 9" id="KW-0547">Nucleotide-binding</keyword>
<comment type="cofactor">
    <cofactor evidence="9">
        <name>Mg(2+)</name>
        <dbReference type="ChEBI" id="CHEBI:18420"/>
    </cofactor>
    <text evidence="9">Binds 1 Mg(2+) ion per monomer.</text>
</comment>
<comment type="catalytic activity">
    <reaction evidence="9">
        <text>hydrogenselenide + ATP + H2O = selenophosphate + AMP + phosphate + 2 H(+)</text>
        <dbReference type="Rhea" id="RHEA:18737"/>
        <dbReference type="ChEBI" id="CHEBI:15377"/>
        <dbReference type="ChEBI" id="CHEBI:15378"/>
        <dbReference type="ChEBI" id="CHEBI:16144"/>
        <dbReference type="ChEBI" id="CHEBI:29317"/>
        <dbReference type="ChEBI" id="CHEBI:30616"/>
        <dbReference type="ChEBI" id="CHEBI:43474"/>
        <dbReference type="ChEBI" id="CHEBI:456215"/>
        <dbReference type="EC" id="2.7.9.3"/>
    </reaction>
</comment>
<dbReference type="GO" id="GO:0000287">
    <property type="term" value="F:magnesium ion binding"/>
    <property type="evidence" value="ECO:0007669"/>
    <property type="project" value="UniProtKB-UniRule"/>
</dbReference>
<feature type="domain" description="PurM-like C-terminal" evidence="11">
    <location>
        <begin position="168"/>
        <end position="343"/>
    </location>
</feature>
<dbReference type="EMBL" id="CABVIK010000008">
    <property type="protein sequence ID" value="VVO99049.1"/>
    <property type="molecule type" value="Genomic_DNA"/>
</dbReference>
<dbReference type="GO" id="GO:0005524">
    <property type="term" value="F:ATP binding"/>
    <property type="evidence" value="ECO:0007669"/>
    <property type="project" value="UniProtKB-UniRule"/>
</dbReference>
<dbReference type="GO" id="GO:0004756">
    <property type="term" value="F:selenide, water dikinase activity"/>
    <property type="evidence" value="ECO:0007669"/>
    <property type="project" value="UniProtKB-UniRule"/>
</dbReference>
<evidence type="ECO:0000256" key="9">
    <source>
        <dbReference type="HAMAP-Rule" id="MF_00625"/>
    </source>
</evidence>
<evidence type="ECO:0000259" key="11">
    <source>
        <dbReference type="Pfam" id="PF02769"/>
    </source>
</evidence>
<keyword evidence="6 9" id="KW-0067">ATP-binding</keyword>
<dbReference type="EC" id="2.7.9.3" evidence="9"/>
<evidence type="ECO:0000256" key="2">
    <source>
        <dbReference type="ARBA" id="ARBA00022679"/>
    </source>
</evidence>
<evidence type="ECO:0000313" key="13">
    <source>
        <dbReference type="Proteomes" id="UP000349468"/>
    </source>
</evidence>
<comment type="similarity">
    <text evidence="1 9">Belongs to the selenophosphate synthase 1 family. Class I subfamily.</text>
</comment>
<evidence type="ECO:0000313" key="12">
    <source>
        <dbReference type="EMBL" id="VVO99049.1"/>
    </source>
</evidence>
<gene>
    <name evidence="12" type="primary">selD_2</name>
    <name evidence="9" type="synonym">selD</name>
    <name evidence="12" type="ORF">PS870_02715</name>
</gene>
<feature type="binding site" evidence="9">
    <location>
        <begin position="138"/>
        <end position="140"/>
    </location>
    <ligand>
        <name>ATP</name>
        <dbReference type="ChEBI" id="CHEBI:30616"/>
        <note>ligand shared between dimeric partners</note>
    </ligand>
</feature>
<feature type="domain" description="PurM-like N-terminal" evidence="10">
    <location>
        <begin position="49"/>
        <end position="156"/>
    </location>
</feature>
<dbReference type="InterPro" id="IPR023061">
    <property type="entry name" value="SelD_I"/>
</dbReference>
<keyword evidence="7 9" id="KW-0460">Magnesium</keyword>
<name>A0A5E7KB74_PSEFL</name>
<dbReference type="Gene3D" id="3.30.1330.10">
    <property type="entry name" value="PurM-like, N-terminal domain"/>
    <property type="match status" value="1"/>
</dbReference>
<dbReference type="CDD" id="cd02195">
    <property type="entry name" value="SelD"/>
    <property type="match status" value="1"/>
</dbReference>
<feature type="binding site" description="in other chain" evidence="9">
    <location>
        <begin position="47"/>
        <end position="49"/>
    </location>
    <ligand>
        <name>ATP</name>
        <dbReference type="ChEBI" id="CHEBI:30616"/>
        <note>ligand shared between dimeric partners</note>
    </ligand>
</feature>
<feature type="binding site" evidence="9">
    <location>
        <position position="90"/>
    </location>
    <ligand>
        <name>Mg(2+)</name>
        <dbReference type="ChEBI" id="CHEBI:18420"/>
    </ligand>
</feature>
<feature type="binding site" description="in other chain" evidence="9">
    <location>
        <position position="90"/>
    </location>
    <ligand>
        <name>ATP</name>
        <dbReference type="ChEBI" id="CHEBI:30616"/>
        <note>ligand shared between dimeric partners</note>
    </ligand>
</feature>
<dbReference type="PANTHER" id="PTHR10256">
    <property type="entry name" value="SELENIDE, WATER DIKINASE"/>
    <property type="match status" value="1"/>
</dbReference>
<dbReference type="Gene3D" id="3.90.650.10">
    <property type="entry name" value="PurM-like C-terminal domain"/>
    <property type="match status" value="1"/>
</dbReference>
<feature type="binding site" evidence="9">
    <location>
        <position position="50"/>
    </location>
    <ligand>
        <name>Mg(2+)</name>
        <dbReference type="ChEBI" id="CHEBI:18420"/>
    </ligand>
</feature>
<dbReference type="InterPro" id="IPR016188">
    <property type="entry name" value="PurM-like_N"/>
</dbReference>
<organism evidence="12 13">
    <name type="scientific">Pseudomonas fluorescens</name>
    <dbReference type="NCBI Taxonomy" id="294"/>
    <lineage>
        <taxon>Bacteria</taxon>
        <taxon>Pseudomonadati</taxon>
        <taxon>Pseudomonadota</taxon>
        <taxon>Gammaproteobacteria</taxon>
        <taxon>Pseudomonadales</taxon>
        <taxon>Pseudomonadaceae</taxon>
        <taxon>Pseudomonas</taxon>
    </lineage>
</organism>
<dbReference type="FunFam" id="3.30.1330.10:FF:000003">
    <property type="entry name" value="Selenide, water dikinase"/>
    <property type="match status" value="1"/>
</dbReference>
<feature type="binding site" evidence="9">
    <location>
        <position position="226"/>
    </location>
    <ligand>
        <name>Mg(2+)</name>
        <dbReference type="ChEBI" id="CHEBI:18420"/>
    </ligand>
</feature>
<feature type="active site" evidence="9">
    <location>
        <position position="16"/>
    </location>
</feature>
<keyword evidence="5 9" id="KW-0418">Kinase</keyword>
<keyword evidence="8 9" id="KW-0711">Selenium</keyword>
<feature type="binding site" description="in other chain" evidence="9">
    <location>
        <position position="19"/>
    </location>
    <ligand>
        <name>ATP</name>
        <dbReference type="ChEBI" id="CHEBI:30616"/>
        <note>ligand shared between dimeric partners</note>
    </ligand>
</feature>
<dbReference type="SUPFAM" id="SSF55326">
    <property type="entry name" value="PurM N-terminal domain-like"/>
    <property type="match status" value="1"/>
</dbReference>
<comment type="subunit">
    <text evidence="9">Homodimer.</text>
</comment>
<accession>A0A5E7KB74</accession>
<protein>
    <recommendedName>
        <fullName evidence="9">Selenide, water dikinase</fullName>
        <ecNumber evidence="9">2.7.9.3</ecNumber>
    </recommendedName>
    <alternativeName>
        <fullName evidence="9">Selenium donor protein</fullName>
    </alternativeName>
    <alternativeName>
        <fullName evidence="9">Selenophosphate synthase</fullName>
    </alternativeName>
</protein>
<dbReference type="SUPFAM" id="SSF56042">
    <property type="entry name" value="PurM C-terminal domain-like"/>
    <property type="match status" value="1"/>
</dbReference>
<evidence type="ECO:0000259" key="10">
    <source>
        <dbReference type="Pfam" id="PF00586"/>
    </source>
</evidence>
<sequence length="344" mass="36968">MNKQYRLTQYSRAGGCGCKISPAVLEKILSDSNVSRSDSNLWVGNESRDDAAVFGLDAERGIVTSTDFFTPIVDDPFDFGRIAAANAISDIYAMGGEPLVAIAILGWPINDLPPEVAQQVIWGGRSMCAEAGISLAGGHSIDSLEPIFGLCVTGTVHRKFMKRNNTAEEGCRIYLSKPLGVGVLATAEKLGLLRSVDQGTARDLMCQLNSAGVRFGRLDCVKAMTDVTGFGLLGHLIEMAEGSRLTARIKYSAVPRLECIEYYLRKGCLPSGARRNYESYGSRVTPFLDGENLLMCDPQTNGGLLIAVDENSEGDFVVEAGILGLNLSFIGEFIAQGEHAVEVV</sequence>
<dbReference type="GO" id="GO:0005737">
    <property type="term" value="C:cytoplasm"/>
    <property type="evidence" value="ECO:0007669"/>
    <property type="project" value="TreeGrafter"/>
</dbReference>
<evidence type="ECO:0000256" key="8">
    <source>
        <dbReference type="ARBA" id="ARBA00023266"/>
    </source>
</evidence>
<dbReference type="Proteomes" id="UP000349468">
    <property type="component" value="Unassembled WGS sequence"/>
</dbReference>
<feature type="binding site" description="in other chain" evidence="9">
    <location>
        <position position="67"/>
    </location>
    <ligand>
        <name>ATP</name>
        <dbReference type="ChEBI" id="CHEBI:30616"/>
        <note>ligand shared between dimeric partners</note>
    </ligand>
</feature>
<dbReference type="NCBIfam" id="TIGR00476">
    <property type="entry name" value="selD"/>
    <property type="match status" value="1"/>
</dbReference>
<dbReference type="PANTHER" id="PTHR10256:SF0">
    <property type="entry name" value="INACTIVE SELENIDE, WATER DIKINASE-LIKE PROTEIN-RELATED"/>
    <property type="match status" value="1"/>
</dbReference>
<dbReference type="GO" id="GO:0016260">
    <property type="term" value="P:selenocysteine biosynthetic process"/>
    <property type="evidence" value="ECO:0007669"/>
    <property type="project" value="InterPro"/>
</dbReference>
<dbReference type="InterPro" id="IPR010918">
    <property type="entry name" value="PurM-like_C_dom"/>
</dbReference>
<evidence type="ECO:0000256" key="7">
    <source>
        <dbReference type="ARBA" id="ARBA00022842"/>
    </source>
</evidence>
<evidence type="ECO:0000256" key="4">
    <source>
        <dbReference type="ARBA" id="ARBA00022741"/>
    </source>
</evidence>
<dbReference type="InterPro" id="IPR036921">
    <property type="entry name" value="PurM-like_N_sf"/>
</dbReference>
<dbReference type="InterPro" id="IPR004536">
    <property type="entry name" value="SPS/SelD"/>
</dbReference>
<reference evidence="12 13" key="1">
    <citation type="submission" date="2019-09" db="EMBL/GenBank/DDBJ databases">
        <authorList>
            <person name="Chandra G."/>
            <person name="Truman W A."/>
        </authorList>
    </citation>
    <scope>NUCLEOTIDE SEQUENCE [LARGE SCALE GENOMIC DNA]</scope>
    <source>
        <strain evidence="12">PS870</strain>
    </source>
</reference>
<evidence type="ECO:0000256" key="3">
    <source>
        <dbReference type="ARBA" id="ARBA00022723"/>
    </source>
</evidence>
<dbReference type="NCBIfam" id="NF002098">
    <property type="entry name" value="PRK00943.1"/>
    <property type="match status" value="1"/>
</dbReference>
<dbReference type="PIRSF" id="PIRSF036407">
    <property type="entry name" value="Selenphspht_syn"/>
    <property type="match status" value="1"/>
</dbReference>
<dbReference type="Pfam" id="PF00586">
    <property type="entry name" value="AIRS"/>
    <property type="match status" value="1"/>
</dbReference>
<dbReference type="InterPro" id="IPR036676">
    <property type="entry name" value="PurM-like_C_sf"/>
</dbReference>
<keyword evidence="3 9" id="KW-0479">Metal-binding</keyword>
<dbReference type="RefSeq" id="WP_154912444.1">
    <property type="nucleotide sequence ID" value="NZ_CABVIK010000008.1"/>
</dbReference>
<evidence type="ECO:0000256" key="1">
    <source>
        <dbReference type="ARBA" id="ARBA00008026"/>
    </source>
</evidence>
<keyword evidence="2 9" id="KW-0808">Transferase</keyword>
<evidence type="ECO:0000256" key="6">
    <source>
        <dbReference type="ARBA" id="ARBA00022840"/>
    </source>
</evidence>
<dbReference type="FunFam" id="3.90.650.10:FF:000004">
    <property type="entry name" value="Selenide, water dikinase"/>
    <property type="match status" value="1"/>
</dbReference>
<evidence type="ECO:0000256" key="5">
    <source>
        <dbReference type="ARBA" id="ARBA00022777"/>
    </source>
</evidence>
<dbReference type="Pfam" id="PF02769">
    <property type="entry name" value="AIRS_C"/>
    <property type="match status" value="1"/>
</dbReference>
<dbReference type="AlphaFoldDB" id="A0A5E7KB74"/>
<proteinExistence type="inferred from homology"/>
<feature type="site" description="Important for catalytic activity" evidence="9">
    <location>
        <position position="19"/>
    </location>
</feature>
<comment type="function">
    <text evidence="9">Synthesizes selenophosphate from selenide and ATP.</text>
</comment>
<dbReference type="HAMAP" id="MF_00625">
    <property type="entry name" value="SelD"/>
    <property type="match status" value="1"/>
</dbReference>